<dbReference type="InterPro" id="IPR036388">
    <property type="entry name" value="WH-like_DNA-bd_sf"/>
</dbReference>
<evidence type="ECO:0000256" key="5">
    <source>
        <dbReference type="SAM" id="Coils"/>
    </source>
</evidence>
<comment type="caution">
    <text evidence="8">The sequence shown here is derived from an EMBL/GenBank/DDBJ whole genome shotgun (WGS) entry which is preliminary data.</text>
</comment>
<protein>
    <recommendedName>
        <fullName evidence="7">HSF-type DNA-binding domain-containing protein</fullName>
    </recommendedName>
</protein>
<dbReference type="PANTHER" id="PTHR10015:SF427">
    <property type="entry name" value="HEAT SHOCK FACTOR PROTEIN"/>
    <property type="match status" value="1"/>
</dbReference>
<keyword evidence="5" id="KW-0175">Coiled coil</keyword>
<feature type="region of interest" description="Disordered" evidence="6">
    <location>
        <begin position="157"/>
        <end position="222"/>
    </location>
</feature>
<gene>
    <name evidence="8" type="ORF">CTAYLR_006146</name>
</gene>
<keyword evidence="9" id="KW-1185">Reference proteome</keyword>
<evidence type="ECO:0000256" key="3">
    <source>
        <dbReference type="ARBA" id="ARBA00023242"/>
    </source>
</evidence>
<keyword evidence="2" id="KW-0238">DNA-binding</keyword>
<dbReference type="AlphaFoldDB" id="A0AAD7UQK4"/>
<comment type="subcellular location">
    <subcellularLocation>
        <location evidence="1">Nucleus</location>
    </subcellularLocation>
</comment>
<name>A0AAD7UQK4_9STRA</name>
<evidence type="ECO:0000259" key="7">
    <source>
        <dbReference type="SMART" id="SM00415"/>
    </source>
</evidence>
<evidence type="ECO:0000256" key="6">
    <source>
        <dbReference type="SAM" id="MobiDB-lite"/>
    </source>
</evidence>
<dbReference type="InterPro" id="IPR036390">
    <property type="entry name" value="WH_DNA-bd_sf"/>
</dbReference>
<dbReference type="SMART" id="SM00415">
    <property type="entry name" value="HSF"/>
    <property type="match status" value="1"/>
</dbReference>
<evidence type="ECO:0000256" key="4">
    <source>
        <dbReference type="RuleBase" id="RU004020"/>
    </source>
</evidence>
<dbReference type="Proteomes" id="UP001230188">
    <property type="component" value="Unassembled WGS sequence"/>
</dbReference>
<keyword evidence="3" id="KW-0539">Nucleus</keyword>
<dbReference type="PANTHER" id="PTHR10015">
    <property type="entry name" value="HEAT SHOCK TRANSCRIPTION FACTOR"/>
    <property type="match status" value="1"/>
</dbReference>
<evidence type="ECO:0000256" key="2">
    <source>
        <dbReference type="ARBA" id="ARBA00023125"/>
    </source>
</evidence>
<feature type="coiled-coil region" evidence="5">
    <location>
        <begin position="235"/>
        <end position="262"/>
    </location>
</feature>
<dbReference type="EMBL" id="JAQMWT010000027">
    <property type="protein sequence ID" value="KAJ8613579.1"/>
    <property type="molecule type" value="Genomic_DNA"/>
</dbReference>
<accession>A0AAD7UQK4</accession>
<dbReference type="InterPro" id="IPR000232">
    <property type="entry name" value="HSF_DNA-bd"/>
</dbReference>
<organism evidence="8 9">
    <name type="scientific">Chrysophaeum taylorii</name>
    <dbReference type="NCBI Taxonomy" id="2483200"/>
    <lineage>
        <taxon>Eukaryota</taxon>
        <taxon>Sar</taxon>
        <taxon>Stramenopiles</taxon>
        <taxon>Ochrophyta</taxon>
        <taxon>Pelagophyceae</taxon>
        <taxon>Pelagomonadales</taxon>
        <taxon>Pelagomonadaceae</taxon>
        <taxon>Chrysophaeum</taxon>
    </lineage>
</organism>
<dbReference type="GO" id="GO:0005634">
    <property type="term" value="C:nucleus"/>
    <property type="evidence" value="ECO:0007669"/>
    <property type="project" value="UniProtKB-SubCell"/>
</dbReference>
<evidence type="ECO:0000313" key="8">
    <source>
        <dbReference type="EMBL" id="KAJ8613579.1"/>
    </source>
</evidence>
<dbReference type="SUPFAM" id="SSF46785">
    <property type="entry name" value="Winged helix' DNA-binding domain"/>
    <property type="match status" value="1"/>
</dbReference>
<dbReference type="Gene3D" id="1.10.10.10">
    <property type="entry name" value="Winged helix-like DNA-binding domain superfamily/Winged helix DNA-binding domain"/>
    <property type="match status" value="1"/>
</dbReference>
<evidence type="ECO:0000256" key="1">
    <source>
        <dbReference type="ARBA" id="ARBA00004123"/>
    </source>
</evidence>
<evidence type="ECO:0000313" key="9">
    <source>
        <dbReference type="Proteomes" id="UP001230188"/>
    </source>
</evidence>
<sequence>MKEESKRKAPPCILTKEEAKRVKATLTVPASKKSVRDGRLSVQPYGRKPQNAKFPGKLRELLRDPRWQDAIRWDDGLRGIVLANPERIARDVLPHYFSIQTGKDIFKSFRRQLIYYGFEDVKHRPTCQPGLPRSVSVCVNRDATIKSLDDFDRVLRYVPPRKSPPKLVTPPPAEKKSTDSSDGVSNEGDDDVDDAASSTPSHEANSSSSLTEDDDDPPRRPTTLQTRHLELYTNLVKAQALAQAAEATCHDLRNENTKLRHDNLRLRTIAGLAPDVCCVCHSEAKPRTLKCNHRDPTCDACAVNFNADDCAVCLLLALARGAARSPGLFSFDES</sequence>
<dbReference type="GO" id="GO:0043565">
    <property type="term" value="F:sequence-specific DNA binding"/>
    <property type="evidence" value="ECO:0007669"/>
    <property type="project" value="InterPro"/>
</dbReference>
<feature type="domain" description="HSF-type DNA-binding" evidence="7">
    <location>
        <begin position="50"/>
        <end position="272"/>
    </location>
</feature>
<reference evidence="8" key="1">
    <citation type="submission" date="2023-01" db="EMBL/GenBank/DDBJ databases">
        <title>Metagenome sequencing of chrysophaentin producing Chrysophaeum taylorii.</title>
        <authorList>
            <person name="Davison J."/>
            <person name="Bewley C."/>
        </authorList>
    </citation>
    <scope>NUCLEOTIDE SEQUENCE</scope>
    <source>
        <strain evidence="8">NIES-1699</strain>
    </source>
</reference>
<comment type="similarity">
    <text evidence="4">Belongs to the HSF family.</text>
</comment>
<feature type="compositionally biased region" description="Polar residues" evidence="6">
    <location>
        <begin position="196"/>
        <end position="209"/>
    </location>
</feature>
<proteinExistence type="inferred from homology"/>
<dbReference type="GO" id="GO:0003700">
    <property type="term" value="F:DNA-binding transcription factor activity"/>
    <property type="evidence" value="ECO:0007669"/>
    <property type="project" value="InterPro"/>
</dbReference>
<dbReference type="Pfam" id="PF00447">
    <property type="entry name" value="HSF_DNA-bind"/>
    <property type="match status" value="1"/>
</dbReference>